<dbReference type="SUPFAM" id="SSF49299">
    <property type="entry name" value="PKD domain"/>
    <property type="match status" value="1"/>
</dbReference>
<comment type="caution">
    <text evidence="7">The sequence shown here is derived from an EMBL/GenBank/DDBJ whole genome shotgun (WGS) entry which is preliminary data.</text>
</comment>
<dbReference type="GO" id="GO:0005576">
    <property type="term" value="C:extracellular region"/>
    <property type="evidence" value="ECO:0007669"/>
    <property type="project" value="UniProtKB-SubCell"/>
</dbReference>
<name>A0A939K2E3_9BACT</name>
<evidence type="ECO:0000256" key="1">
    <source>
        <dbReference type="ARBA" id="ARBA00004613"/>
    </source>
</evidence>
<evidence type="ECO:0000313" key="8">
    <source>
        <dbReference type="Proteomes" id="UP000664795"/>
    </source>
</evidence>
<dbReference type="RefSeq" id="WP_207337185.1">
    <property type="nucleotide sequence ID" value="NZ_JAFMYU010000018.1"/>
</dbReference>
<dbReference type="InterPro" id="IPR047589">
    <property type="entry name" value="DUF11_rpt"/>
</dbReference>
<dbReference type="InterPro" id="IPR033764">
    <property type="entry name" value="Sdr_B"/>
</dbReference>
<dbReference type="InterPro" id="IPR035986">
    <property type="entry name" value="PKD_dom_sf"/>
</dbReference>
<feature type="domain" description="SD-repeat containing protein B" evidence="6">
    <location>
        <begin position="636"/>
        <end position="688"/>
    </location>
</feature>
<accession>A0A939K2E3</accession>
<evidence type="ECO:0000256" key="3">
    <source>
        <dbReference type="ARBA" id="ARBA00022729"/>
    </source>
</evidence>
<feature type="region of interest" description="Disordered" evidence="4">
    <location>
        <begin position="485"/>
        <end position="514"/>
    </location>
</feature>
<protein>
    <submittedName>
        <fullName evidence="7">DUF11 domain-containing protein</fullName>
    </submittedName>
</protein>
<keyword evidence="2" id="KW-0964">Secreted</keyword>
<evidence type="ECO:0000256" key="4">
    <source>
        <dbReference type="SAM" id="MobiDB-lite"/>
    </source>
</evidence>
<evidence type="ECO:0000256" key="2">
    <source>
        <dbReference type="ARBA" id="ARBA00022525"/>
    </source>
</evidence>
<dbReference type="EMBL" id="JAFMYU010000018">
    <property type="protein sequence ID" value="MBO0933220.1"/>
    <property type="molecule type" value="Genomic_DNA"/>
</dbReference>
<evidence type="ECO:0000259" key="5">
    <source>
        <dbReference type="Pfam" id="PF01345"/>
    </source>
</evidence>
<evidence type="ECO:0000313" key="7">
    <source>
        <dbReference type="EMBL" id="MBO0933220.1"/>
    </source>
</evidence>
<dbReference type="Pfam" id="PF17210">
    <property type="entry name" value="SdrD_B"/>
    <property type="match status" value="2"/>
</dbReference>
<keyword evidence="8" id="KW-1185">Reference proteome</keyword>
<dbReference type="PANTHER" id="PTHR23303">
    <property type="entry name" value="CARBOXYPEPTIDASE REGULATORY REGION-CONTAINING"/>
    <property type="match status" value="1"/>
</dbReference>
<feature type="domain" description="SD-repeat containing protein B" evidence="6">
    <location>
        <begin position="1007"/>
        <end position="1119"/>
    </location>
</feature>
<dbReference type="Pfam" id="PF01345">
    <property type="entry name" value="DUF11"/>
    <property type="match status" value="1"/>
</dbReference>
<dbReference type="PANTHER" id="PTHR23303:SF15">
    <property type="entry name" value="COLOSSIN-A"/>
    <property type="match status" value="1"/>
</dbReference>
<gene>
    <name evidence="7" type="ORF">J2I48_19575</name>
</gene>
<feature type="region of interest" description="Disordered" evidence="4">
    <location>
        <begin position="1080"/>
        <end position="1100"/>
    </location>
</feature>
<evidence type="ECO:0000259" key="6">
    <source>
        <dbReference type="Pfam" id="PF17210"/>
    </source>
</evidence>
<dbReference type="SUPFAM" id="SSF117074">
    <property type="entry name" value="Hypothetical protein PA1324"/>
    <property type="match status" value="2"/>
</dbReference>
<dbReference type="NCBIfam" id="TIGR01451">
    <property type="entry name" value="B_ant_repeat"/>
    <property type="match status" value="1"/>
</dbReference>
<feature type="domain" description="DUF11" evidence="5">
    <location>
        <begin position="1126"/>
        <end position="1226"/>
    </location>
</feature>
<feature type="compositionally biased region" description="Polar residues" evidence="4">
    <location>
        <begin position="495"/>
        <end position="512"/>
    </location>
</feature>
<sequence length="1427" mass="146467">MKRLGRFLVIIGSLLTSFLSSYGQTISGIVFRDFNSDGVYTSLPTSGTYIYSEPGVGGVLITAYTSSGAVSATAVSSTVSATLGRYVLTVGNAGPYRIEFTKLMAGDRESFRGASSGTSIQFANGGASGVHFGINYPTDFCQSNPELLTNCYVFGNQLATTGAATITGIYGNDPVLVSFPYDAGSRSIAANTSIYDQPTAHRVAILARQVGTTLGLAYARTTKRLYTASFFKKHAGFGPAGPGAIYVSDATSTSTVSQTFTVPGANANAHDPTDYNRDNGDIAWDAVGKTSLGGMDLSDDDDTLYVMNLQNRTLYALNPTSGSVLSSRAVPLNPLPPGCPTAGDVRPFAVEYYRGRVYVGVVCSAESSNDPTDLKAYVYSVNPATLAFNATPAFQMDLNYPRGNAASTGSATWLPWRSTYANVNINPTVRLTYPMPILANLAFDNGDLIIGLRDRIGDIAGSQTRDNPATTDLYQGRIGGDLLRAGGSPERGWTLESNGRSEGNGMSEQNTGQGPGGAEFYHGDGYPIATGGVVNGAISGTTGIGVNHDEVSLGTMTQIPGFIETVAVVFDPAIDNGVDGFFDGGFRWMNNTTGAWAQSYRLYNGSSTGTDPGLADFGKAAGLGEVVPFCDLPPVMIGNRVWLDTDNDGVQDPGEAPLAGVTVTLKGPGLPAAGINVTTNTNGEYYFSTGVGTNSTGFVYGLTGLTAGGSYSLSFPASVTTSNAFLSSKPNAATGTNGDNIDTDVNSSGLISFVLGRSGENNFSYDAAYVPCVPPSITITASSLSVCQGNPISLSALVSPTGSYTYVWAAPAGVQLTGAATSAVVATGLTTGTKTFTVTVSSSPLCSTSATITVQVNALPVAGLSAAQATICAGQSTTLMASGGGTYRFSTGGAASSVNALTVSPAATTPYQVTVTTGGGCSGTATAMVTVNPVPSLLTKITCQGIATYDISFTTTAGASVVASAGNVVGSQVVGVPSGQTVSLTVMLNGCSLTRQFTQNCAANAAGLGDYVFVDTDNNGIQNAGDTPLAGVRVTLYTNGVASATTVTNASGFYSFTGLAPGSGLNYSVGFTTPAGYTATAAQQGGDGSKDSDPNPATGRTQSVTLANGEFYPDLDAGFYLLKPVLSVKKLVNKSKASVGDIISYTVILTNTGNAAATNVDVRDSTSVGLSVLPTGYTPPAGTTFTPGKPVGIWRVSSIGAGQQVQLTLQTKADSSGILYNVATIPGGTAQVCTSVPVRLCAGESYTIVLTAPAGRASYQWFKNGIALPGATAATLEVSSPGAYNLTSNQLPGLCTDYSCCPYIVEEDILPNFTAQAVAASCTGSTPQTNGYLRLTGFQADHTFQYSLGTSFDPATSLSGTAKAIPTNGIIAASLASPVSAQYYTIRVYNTQGCFTDRTVLLQPTVCNCPTAACAPFVVRKTRGGVR</sequence>
<dbReference type="Gene3D" id="2.60.40.10">
    <property type="entry name" value="Immunoglobulins"/>
    <property type="match status" value="6"/>
</dbReference>
<dbReference type="Proteomes" id="UP000664795">
    <property type="component" value="Unassembled WGS sequence"/>
</dbReference>
<dbReference type="SUPFAM" id="SSF63825">
    <property type="entry name" value="YWTD domain"/>
    <property type="match status" value="1"/>
</dbReference>
<reference evidence="7 8" key="1">
    <citation type="submission" date="2021-03" db="EMBL/GenBank/DDBJ databases">
        <title>Fibrella sp. HMF5036 genome sequencing and assembly.</title>
        <authorList>
            <person name="Kang H."/>
            <person name="Kim H."/>
            <person name="Bae S."/>
            <person name="Joh K."/>
        </authorList>
    </citation>
    <scope>NUCLEOTIDE SEQUENCE [LARGE SCALE GENOMIC DNA]</scope>
    <source>
        <strain evidence="7 8">HMF5036</strain>
    </source>
</reference>
<proteinExistence type="predicted"/>
<comment type="subcellular location">
    <subcellularLocation>
        <location evidence="1">Secreted</location>
    </subcellularLocation>
</comment>
<dbReference type="InterPro" id="IPR001434">
    <property type="entry name" value="OmcB-like_DUF11"/>
</dbReference>
<organism evidence="7 8">
    <name type="scientific">Fibrella aquatilis</name>
    <dbReference type="NCBI Taxonomy" id="2817059"/>
    <lineage>
        <taxon>Bacteria</taxon>
        <taxon>Pseudomonadati</taxon>
        <taxon>Bacteroidota</taxon>
        <taxon>Cytophagia</taxon>
        <taxon>Cytophagales</taxon>
        <taxon>Spirosomataceae</taxon>
        <taxon>Fibrella</taxon>
    </lineage>
</organism>
<keyword evidence="3" id="KW-0732">Signal</keyword>
<dbReference type="InterPro" id="IPR013783">
    <property type="entry name" value="Ig-like_fold"/>
</dbReference>
<dbReference type="InterPro" id="IPR051417">
    <property type="entry name" value="SDr/BOS_complex"/>
</dbReference>